<dbReference type="OrthoDB" id="9793681at2"/>
<protein>
    <recommendedName>
        <fullName evidence="2">Ribosomal silencing factor RsfS</fullName>
    </recommendedName>
</protein>
<keyword evidence="2" id="KW-0810">Translation regulation</keyword>
<dbReference type="GO" id="GO:0043023">
    <property type="term" value="F:ribosomal large subunit binding"/>
    <property type="evidence" value="ECO:0007669"/>
    <property type="project" value="TreeGrafter"/>
</dbReference>
<dbReference type="HAMAP" id="MF_01477">
    <property type="entry name" value="Iojap_RsfS"/>
    <property type="match status" value="1"/>
</dbReference>
<comment type="subunit">
    <text evidence="2">Interacts with ribosomal protein uL14 (rplN).</text>
</comment>
<dbReference type="Gene3D" id="3.30.460.10">
    <property type="entry name" value="Beta Polymerase, domain 2"/>
    <property type="match status" value="1"/>
</dbReference>
<dbReference type="NCBIfam" id="TIGR00090">
    <property type="entry name" value="rsfS_iojap_ybeB"/>
    <property type="match status" value="1"/>
</dbReference>
<dbReference type="GO" id="GO:0005737">
    <property type="term" value="C:cytoplasm"/>
    <property type="evidence" value="ECO:0007669"/>
    <property type="project" value="UniProtKB-SubCell"/>
</dbReference>
<dbReference type="PANTHER" id="PTHR21043:SF0">
    <property type="entry name" value="MITOCHONDRIAL ASSEMBLY OF RIBOSOMAL LARGE SUBUNIT PROTEIN 1"/>
    <property type="match status" value="1"/>
</dbReference>
<evidence type="ECO:0000256" key="1">
    <source>
        <dbReference type="ARBA" id="ARBA00010574"/>
    </source>
</evidence>
<evidence type="ECO:0000256" key="2">
    <source>
        <dbReference type="HAMAP-Rule" id="MF_01477"/>
    </source>
</evidence>
<evidence type="ECO:0000313" key="4">
    <source>
        <dbReference type="Proteomes" id="UP000324065"/>
    </source>
</evidence>
<dbReference type="PANTHER" id="PTHR21043">
    <property type="entry name" value="IOJAP SUPERFAMILY ORTHOLOG"/>
    <property type="match status" value="1"/>
</dbReference>
<dbReference type="InterPro" id="IPR004394">
    <property type="entry name" value="Iojap/RsfS/C7orf30"/>
</dbReference>
<comment type="subcellular location">
    <subcellularLocation>
        <location evidence="2">Cytoplasm</location>
    </subcellularLocation>
</comment>
<dbReference type="GO" id="GO:0042256">
    <property type="term" value="P:cytosolic ribosome assembly"/>
    <property type="evidence" value="ECO:0007669"/>
    <property type="project" value="UniProtKB-UniRule"/>
</dbReference>
<keyword evidence="4" id="KW-1185">Reference proteome</keyword>
<dbReference type="InterPro" id="IPR043519">
    <property type="entry name" value="NT_sf"/>
</dbReference>
<dbReference type="AlphaFoldDB" id="A0A5M6ID56"/>
<keyword evidence="2" id="KW-0963">Cytoplasm</keyword>
<accession>A0A5M6ID56</accession>
<gene>
    <name evidence="2 3" type="primary">rsfS</name>
    <name evidence="3" type="ORF">F1188_06965</name>
</gene>
<dbReference type="GO" id="GO:0090071">
    <property type="term" value="P:negative regulation of ribosome biogenesis"/>
    <property type="evidence" value="ECO:0007669"/>
    <property type="project" value="UniProtKB-UniRule"/>
</dbReference>
<dbReference type="Pfam" id="PF02410">
    <property type="entry name" value="RsfS"/>
    <property type="match status" value="1"/>
</dbReference>
<organism evidence="3 4">
    <name type="scientific">Roseospira marina</name>
    <dbReference type="NCBI Taxonomy" id="140057"/>
    <lineage>
        <taxon>Bacteria</taxon>
        <taxon>Pseudomonadati</taxon>
        <taxon>Pseudomonadota</taxon>
        <taxon>Alphaproteobacteria</taxon>
        <taxon>Rhodospirillales</taxon>
        <taxon>Rhodospirillaceae</taxon>
        <taxon>Roseospira</taxon>
    </lineage>
</organism>
<keyword evidence="2" id="KW-0678">Repressor</keyword>
<reference evidence="3 4" key="1">
    <citation type="submission" date="2019-09" db="EMBL/GenBank/DDBJ databases">
        <title>Genome sequence of Roseospira marina, one of the more divergent members of the non-sulfur purple photosynthetic bacterial family, the Rhodospirillaceae.</title>
        <authorList>
            <person name="Meyer T."/>
            <person name="Kyndt J."/>
        </authorList>
    </citation>
    <scope>NUCLEOTIDE SEQUENCE [LARGE SCALE GENOMIC DNA]</scope>
    <source>
        <strain evidence="3 4">DSM 15113</strain>
    </source>
</reference>
<comment type="caution">
    <text evidence="3">The sequence shown here is derived from an EMBL/GenBank/DDBJ whole genome shotgun (WGS) entry which is preliminary data.</text>
</comment>
<dbReference type="RefSeq" id="WP_150061685.1">
    <property type="nucleotide sequence ID" value="NZ_VWPJ01000005.1"/>
</dbReference>
<dbReference type="EMBL" id="VWPJ01000005">
    <property type="protein sequence ID" value="KAA5606163.1"/>
    <property type="molecule type" value="Genomic_DNA"/>
</dbReference>
<comment type="function">
    <text evidence="2">Functions as a ribosomal silencing factor. Interacts with ribosomal protein uL14 (rplN), blocking formation of intersubunit bridge B8. Prevents association of the 30S and 50S ribosomal subunits and the formation of functional ribosomes, thus repressing translation.</text>
</comment>
<proteinExistence type="inferred from homology"/>
<dbReference type="GO" id="GO:0017148">
    <property type="term" value="P:negative regulation of translation"/>
    <property type="evidence" value="ECO:0007669"/>
    <property type="project" value="UniProtKB-UniRule"/>
</dbReference>
<name>A0A5M6ID56_9PROT</name>
<dbReference type="Proteomes" id="UP000324065">
    <property type="component" value="Unassembled WGS sequence"/>
</dbReference>
<evidence type="ECO:0000313" key="3">
    <source>
        <dbReference type="EMBL" id="KAA5606163.1"/>
    </source>
</evidence>
<comment type="similarity">
    <text evidence="1 2">Belongs to the Iojap/RsfS family.</text>
</comment>
<sequence length="125" mass="13442">MLETVEASLADHKAEELVRIDLAGKTDFADAMVIASGQSARHVSALADYLVEALKDQGLRPAVEGVPQCDWVLIDAGDVVVHLFRPEVRAFYNLEKMWGAPRAAAAPMAGHMPPPPPPLMMAAAR</sequence>
<dbReference type="SUPFAM" id="SSF81301">
    <property type="entry name" value="Nucleotidyltransferase"/>
    <property type="match status" value="1"/>
</dbReference>